<comment type="catalytic activity">
    <reaction evidence="1 10">
        <text>Random hydrolysis of (1-&gt;6)-alpha-D-mannosidic linkages in unbranched (1-&gt;6)-mannans.</text>
        <dbReference type="EC" id="3.2.1.101"/>
    </reaction>
</comment>
<dbReference type="PANTHER" id="PTHR12145">
    <property type="entry name" value="MANNAN ENDO-1,6-ALPHA-MANNOSIDASE DCW1"/>
    <property type="match status" value="1"/>
</dbReference>
<name>A0A3N4KD76_9PEZI</name>
<evidence type="ECO:0000256" key="11">
    <source>
        <dbReference type="SAM" id="MobiDB-lite"/>
    </source>
</evidence>
<dbReference type="OrthoDB" id="4187847at2759"/>
<evidence type="ECO:0000256" key="3">
    <source>
        <dbReference type="ARBA" id="ARBA00009699"/>
    </source>
</evidence>
<dbReference type="EC" id="3.2.1.101" evidence="4 10"/>
<organism evidence="14 15">
    <name type="scientific">Morchella conica CCBAS932</name>
    <dbReference type="NCBI Taxonomy" id="1392247"/>
    <lineage>
        <taxon>Eukaryota</taxon>
        <taxon>Fungi</taxon>
        <taxon>Dikarya</taxon>
        <taxon>Ascomycota</taxon>
        <taxon>Pezizomycotina</taxon>
        <taxon>Pezizomycetes</taxon>
        <taxon>Pezizales</taxon>
        <taxon>Morchellaceae</taxon>
        <taxon>Morchella</taxon>
    </lineage>
</organism>
<dbReference type="Pfam" id="PF03663">
    <property type="entry name" value="Glyco_hydro_76"/>
    <property type="match status" value="1"/>
</dbReference>
<evidence type="ECO:0000256" key="1">
    <source>
        <dbReference type="ARBA" id="ARBA00001452"/>
    </source>
</evidence>
<evidence type="ECO:0000256" key="10">
    <source>
        <dbReference type="PIRNR" id="PIRNR016302"/>
    </source>
</evidence>
<evidence type="ECO:0000256" key="6">
    <source>
        <dbReference type="ARBA" id="ARBA00022801"/>
    </source>
</evidence>
<feature type="signal peptide" evidence="13">
    <location>
        <begin position="1"/>
        <end position="27"/>
    </location>
</feature>
<comment type="subcellular location">
    <subcellularLocation>
        <location evidence="2">Endomembrane system</location>
    </subcellularLocation>
</comment>
<dbReference type="GO" id="GO:0012505">
    <property type="term" value="C:endomembrane system"/>
    <property type="evidence" value="ECO:0007669"/>
    <property type="project" value="UniProtKB-SubCell"/>
</dbReference>
<dbReference type="FunFam" id="1.50.10.20:FF:000006">
    <property type="entry name" value="Mannan endo-1,6-alpha-mannosidase"/>
    <property type="match status" value="1"/>
</dbReference>
<keyword evidence="6 10" id="KW-0378">Hydrolase</keyword>
<dbReference type="SUPFAM" id="SSF48208">
    <property type="entry name" value="Six-hairpin glycosidases"/>
    <property type="match status" value="1"/>
</dbReference>
<dbReference type="InterPro" id="IPR014480">
    <property type="entry name" value="Mannan-1_6-alpha_mannosidase"/>
</dbReference>
<accession>A0A3N4KD76</accession>
<dbReference type="GO" id="GO:0016052">
    <property type="term" value="P:carbohydrate catabolic process"/>
    <property type="evidence" value="ECO:0007669"/>
    <property type="project" value="InterPro"/>
</dbReference>
<keyword evidence="9 10" id="KW-0326">Glycosidase</keyword>
<keyword evidence="5 13" id="KW-0732">Signal</keyword>
<comment type="similarity">
    <text evidence="3 10">Belongs to the glycosyl hydrolase 76 family.</text>
</comment>
<sequence>MKFSSLTRALASTALLTASLFSSSAVAIDVDPTNQDSLFAATQEVALKLRALYPDNETWFVAGEFGLIQTADGKNNQGYYWWEAGAAMGAWVEYWHYTGDDQFNDIVTTALLNQVGEDDNYEPSAQTLSLGNDDQAFWALAVLSAAERVFPNPPSDKPQWLTLAMAVFNRQASRWDELNCGGGLRWQVVSTNAGYDYKNAISNGLFFQMGARLARYTGNATYAEWAEKVYDWSKTTGIISSEYKVYDGSHIPTDTNGDGMEPDCPVTEVYQWSYNAGVYLAGAAFMYNYTDGDAKWENETNNLMQAIQSPFFTSDYIMRESACDPAPSDKAATCNTDQRSFKAYLSRFLAYTYQMAPFTQSWILPRLQASAVAAAATCNGGSDGKVCGLAWVKKTYDSSPYGIAVGGLGEHLSVMEILQANFITTAVPPVTNTTGGTSVGDPAAGTGTGSLESKLQTDPSTTGDKAGAGILTAIVLGLLLSLTYWLLRG</sequence>
<dbReference type="InterPro" id="IPR008928">
    <property type="entry name" value="6-hairpin_glycosidase_sf"/>
</dbReference>
<keyword evidence="12" id="KW-0812">Transmembrane</keyword>
<dbReference type="AlphaFoldDB" id="A0A3N4KD76"/>
<evidence type="ECO:0000256" key="13">
    <source>
        <dbReference type="SAM" id="SignalP"/>
    </source>
</evidence>
<dbReference type="EMBL" id="ML119183">
    <property type="protein sequence ID" value="RPB07438.1"/>
    <property type="molecule type" value="Genomic_DNA"/>
</dbReference>
<keyword evidence="12" id="KW-1133">Transmembrane helix</keyword>
<dbReference type="Proteomes" id="UP000277580">
    <property type="component" value="Unassembled WGS sequence"/>
</dbReference>
<dbReference type="GO" id="GO:0009272">
    <property type="term" value="P:fungal-type cell wall biogenesis"/>
    <property type="evidence" value="ECO:0007669"/>
    <property type="project" value="TreeGrafter"/>
</dbReference>
<evidence type="ECO:0000256" key="4">
    <source>
        <dbReference type="ARBA" id="ARBA00012350"/>
    </source>
</evidence>
<keyword evidence="8" id="KW-0325">Glycoprotein</keyword>
<evidence type="ECO:0000256" key="2">
    <source>
        <dbReference type="ARBA" id="ARBA00004308"/>
    </source>
</evidence>
<evidence type="ECO:0000256" key="12">
    <source>
        <dbReference type="SAM" id="Phobius"/>
    </source>
</evidence>
<evidence type="ECO:0000256" key="8">
    <source>
        <dbReference type="ARBA" id="ARBA00023180"/>
    </source>
</evidence>
<proteinExistence type="inferred from homology"/>
<dbReference type="Gene3D" id="1.50.10.20">
    <property type="match status" value="1"/>
</dbReference>
<evidence type="ECO:0000256" key="9">
    <source>
        <dbReference type="ARBA" id="ARBA00023295"/>
    </source>
</evidence>
<keyword evidence="7 12" id="KW-0472">Membrane</keyword>
<feature type="compositionally biased region" description="Polar residues" evidence="11">
    <location>
        <begin position="449"/>
        <end position="463"/>
    </location>
</feature>
<feature type="chain" id="PRO_5017961385" description="Mannan endo-1,6-alpha-mannosidase" evidence="13">
    <location>
        <begin position="28"/>
        <end position="489"/>
    </location>
</feature>
<gene>
    <name evidence="14" type="ORF">P167DRAFT_513587</name>
</gene>
<dbReference type="GO" id="GO:0008496">
    <property type="term" value="F:mannan endo-1,6-alpha-mannosidase activity"/>
    <property type="evidence" value="ECO:0007669"/>
    <property type="project" value="UniProtKB-UniRule"/>
</dbReference>
<dbReference type="PANTHER" id="PTHR12145:SF36">
    <property type="entry name" value="MANNAN ENDO-1,6-ALPHA-MANNOSIDASE DCW1"/>
    <property type="match status" value="1"/>
</dbReference>
<dbReference type="PIRSF" id="PIRSF016302">
    <property type="entry name" value="Man_a_manosd"/>
    <property type="match status" value="1"/>
</dbReference>
<evidence type="ECO:0000256" key="5">
    <source>
        <dbReference type="ARBA" id="ARBA00022729"/>
    </source>
</evidence>
<feature type="region of interest" description="Disordered" evidence="11">
    <location>
        <begin position="433"/>
        <end position="463"/>
    </location>
</feature>
<reference evidence="14 15" key="1">
    <citation type="journal article" date="2018" name="Nat. Ecol. Evol.">
        <title>Pezizomycetes genomes reveal the molecular basis of ectomycorrhizal truffle lifestyle.</title>
        <authorList>
            <person name="Murat C."/>
            <person name="Payen T."/>
            <person name="Noel B."/>
            <person name="Kuo A."/>
            <person name="Morin E."/>
            <person name="Chen J."/>
            <person name="Kohler A."/>
            <person name="Krizsan K."/>
            <person name="Balestrini R."/>
            <person name="Da Silva C."/>
            <person name="Montanini B."/>
            <person name="Hainaut M."/>
            <person name="Levati E."/>
            <person name="Barry K.W."/>
            <person name="Belfiori B."/>
            <person name="Cichocki N."/>
            <person name="Clum A."/>
            <person name="Dockter R.B."/>
            <person name="Fauchery L."/>
            <person name="Guy J."/>
            <person name="Iotti M."/>
            <person name="Le Tacon F."/>
            <person name="Lindquist E.A."/>
            <person name="Lipzen A."/>
            <person name="Malagnac F."/>
            <person name="Mello A."/>
            <person name="Molinier V."/>
            <person name="Miyauchi S."/>
            <person name="Poulain J."/>
            <person name="Riccioni C."/>
            <person name="Rubini A."/>
            <person name="Sitrit Y."/>
            <person name="Splivallo R."/>
            <person name="Traeger S."/>
            <person name="Wang M."/>
            <person name="Zifcakova L."/>
            <person name="Wipf D."/>
            <person name="Zambonelli A."/>
            <person name="Paolocci F."/>
            <person name="Nowrousian M."/>
            <person name="Ottonello S."/>
            <person name="Baldrian P."/>
            <person name="Spatafora J.W."/>
            <person name="Henrissat B."/>
            <person name="Nagy L.G."/>
            <person name="Aury J.M."/>
            <person name="Wincker P."/>
            <person name="Grigoriev I.V."/>
            <person name="Bonfante P."/>
            <person name="Martin F.M."/>
        </authorList>
    </citation>
    <scope>NUCLEOTIDE SEQUENCE [LARGE SCALE GENOMIC DNA]</scope>
    <source>
        <strain evidence="14 15">CCBAS932</strain>
    </source>
</reference>
<keyword evidence="15" id="KW-1185">Reference proteome</keyword>
<evidence type="ECO:0000313" key="14">
    <source>
        <dbReference type="EMBL" id="RPB07438.1"/>
    </source>
</evidence>
<evidence type="ECO:0000256" key="7">
    <source>
        <dbReference type="ARBA" id="ARBA00023136"/>
    </source>
</evidence>
<protein>
    <recommendedName>
        <fullName evidence="4 10">Mannan endo-1,6-alpha-mannosidase</fullName>
        <ecNumber evidence="4 10">3.2.1.101</ecNumber>
    </recommendedName>
</protein>
<dbReference type="STRING" id="1392247.A0A3N4KD76"/>
<evidence type="ECO:0000313" key="15">
    <source>
        <dbReference type="Proteomes" id="UP000277580"/>
    </source>
</evidence>
<feature type="transmembrane region" description="Helical" evidence="12">
    <location>
        <begin position="466"/>
        <end position="487"/>
    </location>
</feature>
<dbReference type="InParanoid" id="A0A3N4KD76"/>
<dbReference type="InterPro" id="IPR005198">
    <property type="entry name" value="Glyco_hydro_76"/>
</dbReference>